<evidence type="ECO:0000313" key="6">
    <source>
        <dbReference type="EMBL" id="PQJ84189.1"/>
    </source>
</evidence>
<feature type="domain" description="Cobalamin adenosyltransferase-like" evidence="5">
    <location>
        <begin position="30"/>
        <end position="157"/>
    </location>
</feature>
<keyword evidence="3 4" id="KW-0067">ATP-binding</keyword>
<evidence type="ECO:0000256" key="3">
    <source>
        <dbReference type="ARBA" id="ARBA00022840"/>
    </source>
</evidence>
<dbReference type="RefSeq" id="WP_105055677.1">
    <property type="nucleotide sequence ID" value="NZ_CAWNRT010000002.1"/>
</dbReference>
<comment type="similarity">
    <text evidence="4">Belongs to the Cob(I)alamin adenosyltransferase family.</text>
</comment>
<dbReference type="Pfam" id="PF01923">
    <property type="entry name" value="Cob_adeno_trans"/>
    <property type="match status" value="1"/>
</dbReference>
<comment type="pathway">
    <text evidence="4">Cofactor biosynthesis; adenosylcobalamin biosynthesis; adenosylcobalamin from cob(II)yrinate a,c-diamide: step 2/7.</text>
</comment>
<sequence length="183" mass="20594">MALKASGVVGELSYPFIFEDSPLCDFEILTDELCAYTGLALSQITHAQVRESLERLQPKIFHLNGSIRGKCGIFEEDVQELLAEMLVFKEQVEDKGKRFVLPRGTGAVIQLHQCRSLSKKVVRALVQVDKLTTKKIPETLPRFANVLANYYFVLTRVLNQDAGIEEPEYISINYPMPSKSTSI</sequence>
<dbReference type="GO" id="GO:0005524">
    <property type="term" value="F:ATP binding"/>
    <property type="evidence" value="ECO:0007669"/>
    <property type="project" value="UniProtKB-UniRule"/>
</dbReference>
<dbReference type="Gene3D" id="1.20.1200.10">
    <property type="entry name" value="Cobalamin adenosyltransferase-like"/>
    <property type="match status" value="1"/>
</dbReference>
<comment type="catalytic activity">
    <reaction evidence="4">
        <text>2 cob(II)yrinate a,c diamide + reduced [electron-transfer flavoprotein] + 2 ATP = 2 adenosylcob(III)yrinate a,c-diamide + 2 triphosphate + oxidized [electron-transfer flavoprotein] + 3 H(+)</text>
        <dbReference type="Rhea" id="RHEA:11528"/>
        <dbReference type="Rhea" id="RHEA-COMP:10685"/>
        <dbReference type="Rhea" id="RHEA-COMP:10686"/>
        <dbReference type="ChEBI" id="CHEBI:15378"/>
        <dbReference type="ChEBI" id="CHEBI:18036"/>
        <dbReference type="ChEBI" id="CHEBI:30616"/>
        <dbReference type="ChEBI" id="CHEBI:57692"/>
        <dbReference type="ChEBI" id="CHEBI:58307"/>
        <dbReference type="ChEBI" id="CHEBI:58503"/>
        <dbReference type="ChEBI" id="CHEBI:58537"/>
        <dbReference type="EC" id="2.5.1.17"/>
    </reaction>
</comment>
<dbReference type="EC" id="2.5.1.17" evidence="4"/>
<dbReference type="InterPro" id="IPR036451">
    <property type="entry name" value="CblAdoTrfase-like_sf"/>
</dbReference>
<dbReference type="SUPFAM" id="SSF89028">
    <property type="entry name" value="Cobalamin adenosyltransferase-like"/>
    <property type="match status" value="1"/>
</dbReference>
<evidence type="ECO:0000256" key="2">
    <source>
        <dbReference type="ARBA" id="ARBA00022741"/>
    </source>
</evidence>
<dbReference type="GO" id="GO:0008817">
    <property type="term" value="F:corrinoid adenosyltransferase activity"/>
    <property type="evidence" value="ECO:0007669"/>
    <property type="project" value="UniProtKB-UniRule"/>
</dbReference>
<keyword evidence="2 4" id="KW-0547">Nucleotide-binding</keyword>
<name>A0A2S7X2F1_9GAMM</name>
<dbReference type="Proteomes" id="UP000239263">
    <property type="component" value="Unassembled WGS sequence"/>
</dbReference>
<accession>A0A2S7X2F1</accession>
<keyword evidence="4" id="KW-0169">Cobalamin biosynthesis</keyword>
<keyword evidence="1 4" id="KW-0808">Transferase</keyword>
<dbReference type="AlphaFoldDB" id="A0A2S7X2F1"/>
<proteinExistence type="inferred from homology"/>
<evidence type="ECO:0000313" key="7">
    <source>
        <dbReference type="Proteomes" id="UP000239263"/>
    </source>
</evidence>
<evidence type="ECO:0000259" key="5">
    <source>
        <dbReference type="Pfam" id="PF01923"/>
    </source>
</evidence>
<dbReference type="OrthoDB" id="6118511at2"/>
<gene>
    <name evidence="6" type="ORF">BTO22_11575</name>
</gene>
<comment type="caution">
    <text evidence="6">The sequence shown here is derived from an EMBL/GenBank/DDBJ whole genome shotgun (WGS) entry which is preliminary data.</text>
</comment>
<dbReference type="InterPro" id="IPR029499">
    <property type="entry name" value="PduO-typ"/>
</dbReference>
<organism evidence="6 7">
    <name type="scientific">Aliivibrio sifiae</name>
    <dbReference type="NCBI Taxonomy" id="566293"/>
    <lineage>
        <taxon>Bacteria</taxon>
        <taxon>Pseudomonadati</taxon>
        <taxon>Pseudomonadota</taxon>
        <taxon>Gammaproteobacteria</taxon>
        <taxon>Vibrionales</taxon>
        <taxon>Vibrionaceae</taxon>
        <taxon>Aliivibrio</taxon>
    </lineage>
</organism>
<dbReference type="GO" id="GO:0009236">
    <property type="term" value="P:cobalamin biosynthetic process"/>
    <property type="evidence" value="ECO:0007669"/>
    <property type="project" value="UniProtKB-UniRule"/>
</dbReference>
<dbReference type="PANTHER" id="PTHR12213:SF0">
    <property type="entry name" value="CORRINOID ADENOSYLTRANSFERASE MMAB"/>
    <property type="match status" value="1"/>
</dbReference>
<evidence type="ECO:0000256" key="4">
    <source>
        <dbReference type="RuleBase" id="RU366026"/>
    </source>
</evidence>
<dbReference type="InterPro" id="IPR016030">
    <property type="entry name" value="CblAdoTrfase-like"/>
</dbReference>
<dbReference type="PANTHER" id="PTHR12213">
    <property type="entry name" value="CORRINOID ADENOSYLTRANSFERASE"/>
    <property type="match status" value="1"/>
</dbReference>
<protein>
    <recommendedName>
        <fullName evidence="4">Corrinoid adenosyltransferase</fullName>
        <ecNumber evidence="4">2.5.1.17</ecNumber>
    </recommendedName>
    <alternativeName>
        <fullName evidence="4">Cob(II)alamin adenosyltransferase</fullName>
    </alternativeName>
    <alternativeName>
        <fullName evidence="4">Cob(II)yrinic acid a,c-diamide adenosyltransferase</fullName>
    </alternativeName>
    <alternativeName>
        <fullName evidence="4">Cobinamide/cobalamin adenosyltransferase</fullName>
    </alternativeName>
</protein>
<evidence type="ECO:0000256" key="1">
    <source>
        <dbReference type="ARBA" id="ARBA00022679"/>
    </source>
</evidence>
<dbReference type="EMBL" id="MSCO01000002">
    <property type="protein sequence ID" value="PQJ84189.1"/>
    <property type="molecule type" value="Genomic_DNA"/>
</dbReference>
<comment type="catalytic activity">
    <reaction evidence="4">
        <text>2 cob(II)alamin + reduced [electron-transfer flavoprotein] + 2 ATP = 2 adenosylcob(III)alamin + 2 triphosphate + oxidized [electron-transfer flavoprotein] + 3 H(+)</text>
        <dbReference type="Rhea" id="RHEA:28671"/>
        <dbReference type="Rhea" id="RHEA-COMP:10685"/>
        <dbReference type="Rhea" id="RHEA-COMP:10686"/>
        <dbReference type="ChEBI" id="CHEBI:15378"/>
        <dbReference type="ChEBI" id="CHEBI:16304"/>
        <dbReference type="ChEBI" id="CHEBI:18036"/>
        <dbReference type="ChEBI" id="CHEBI:18408"/>
        <dbReference type="ChEBI" id="CHEBI:30616"/>
        <dbReference type="ChEBI" id="CHEBI:57692"/>
        <dbReference type="ChEBI" id="CHEBI:58307"/>
        <dbReference type="EC" id="2.5.1.17"/>
    </reaction>
</comment>
<reference evidence="6 7" key="1">
    <citation type="submission" date="2016-12" db="EMBL/GenBank/DDBJ databases">
        <title>Diversity of luminous bacteria.</title>
        <authorList>
            <person name="Yoshizawa S."/>
            <person name="Kogure K."/>
        </authorList>
    </citation>
    <scope>NUCLEOTIDE SEQUENCE [LARGE SCALE GENOMIC DNA]</scope>
    <source>
        <strain evidence="6 7">ATCC 33715</strain>
    </source>
</reference>